<keyword evidence="2" id="KW-1185">Reference proteome</keyword>
<sequence length="79" mass="9157">MGESLDFGKTAYWVFFSDPRFVSADGVPVEMAEKRNVLRRLVGRDFFYNEGTIEIGIEMYRKSIVLTESQVYPSLCEKH</sequence>
<evidence type="ECO:0000313" key="2">
    <source>
        <dbReference type="Proteomes" id="UP000680279"/>
    </source>
</evidence>
<protein>
    <submittedName>
        <fullName evidence="1">Uncharacterized protein</fullName>
    </submittedName>
</protein>
<gene>
    <name evidence="1" type="ORF">J1TS3_20400</name>
</gene>
<reference evidence="1 2" key="1">
    <citation type="submission" date="2021-03" db="EMBL/GenBank/DDBJ databases">
        <title>Antimicrobial resistance genes in bacteria isolated from Japanese honey, and their potential for conferring macrolide and lincosamide resistance in the American foulbrood pathogen Paenibacillus larvae.</title>
        <authorList>
            <person name="Okamoto M."/>
            <person name="Kumagai M."/>
            <person name="Kanamori H."/>
            <person name="Takamatsu D."/>
        </authorList>
    </citation>
    <scope>NUCLEOTIDE SEQUENCE [LARGE SCALE GENOMIC DNA]</scope>
    <source>
        <strain evidence="1 2">J1TS3</strain>
    </source>
</reference>
<dbReference type="Proteomes" id="UP000680279">
    <property type="component" value="Unassembled WGS sequence"/>
</dbReference>
<comment type="caution">
    <text evidence="1">The sequence shown here is derived from an EMBL/GenBank/DDBJ whole genome shotgun (WGS) entry which is preliminary data.</text>
</comment>
<proteinExistence type="predicted"/>
<evidence type="ECO:0000313" key="1">
    <source>
        <dbReference type="EMBL" id="GIN20906.1"/>
    </source>
</evidence>
<name>A0ABQ4K5I8_9BACI</name>
<dbReference type="EMBL" id="BOQT01000006">
    <property type="protein sequence ID" value="GIN20906.1"/>
    <property type="molecule type" value="Genomic_DNA"/>
</dbReference>
<organism evidence="1 2">
    <name type="scientific">Siminovitchia fordii</name>
    <dbReference type="NCBI Taxonomy" id="254759"/>
    <lineage>
        <taxon>Bacteria</taxon>
        <taxon>Bacillati</taxon>
        <taxon>Bacillota</taxon>
        <taxon>Bacilli</taxon>
        <taxon>Bacillales</taxon>
        <taxon>Bacillaceae</taxon>
        <taxon>Siminovitchia</taxon>
    </lineage>
</organism>
<accession>A0ABQ4K5I8</accession>